<dbReference type="PANTHER" id="PTHR43664:SF1">
    <property type="entry name" value="BETA-METHYLMALYL-COA DEHYDRATASE"/>
    <property type="match status" value="1"/>
</dbReference>
<proteinExistence type="predicted"/>
<reference evidence="2 3" key="1">
    <citation type="submission" date="2019-10" db="EMBL/GenBank/DDBJ databases">
        <title>Genome sequence of Azospirillum melinis.</title>
        <authorList>
            <person name="Ambrosini A."/>
            <person name="Sant'Anna F.H."/>
            <person name="Cassan F.D."/>
            <person name="Souza E.M."/>
            <person name="Passaglia L.M.P."/>
        </authorList>
    </citation>
    <scope>NUCLEOTIDE SEQUENCE [LARGE SCALE GENOMIC DNA]</scope>
    <source>
        <strain evidence="2 3">TMCY0552</strain>
    </source>
</reference>
<dbReference type="InterPro" id="IPR052342">
    <property type="entry name" value="MCH/BMMD"/>
</dbReference>
<dbReference type="SUPFAM" id="SSF54637">
    <property type="entry name" value="Thioesterase/thiol ester dehydrase-isomerase"/>
    <property type="match status" value="1"/>
</dbReference>
<gene>
    <name evidence="2" type="ORF">GBZ48_29790</name>
</gene>
<dbReference type="Pfam" id="PF01575">
    <property type="entry name" value="MaoC_dehydratas"/>
    <property type="match status" value="1"/>
</dbReference>
<evidence type="ECO:0000313" key="2">
    <source>
        <dbReference type="EMBL" id="NUB03420.1"/>
    </source>
</evidence>
<dbReference type="EMBL" id="WHOS01000063">
    <property type="protein sequence ID" value="NUB03420.1"/>
    <property type="molecule type" value="Genomic_DNA"/>
</dbReference>
<dbReference type="RefSeq" id="WP_174474329.1">
    <property type="nucleotide sequence ID" value="NZ_JAGINN010000022.1"/>
</dbReference>
<dbReference type="Proteomes" id="UP000605086">
    <property type="component" value="Unassembled WGS sequence"/>
</dbReference>
<dbReference type="InterPro" id="IPR029069">
    <property type="entry name" value="HotDog_dom_sf"/>
</dbReference>
<protein>
    <submittedName>
        <fullName evidence="2">Dehydratase</fullName>
    </submittedName>
</protein>
<dbReference type="InterPro" id="IPR002539">
    <property type="entry name" value="MaoC-like_dom"/>
</dbReference>
<feature type="domain" description="MaoC-like" evidence="1">
    <location>
        <begin position="16"/>
        <end position="124"/>
    </location>
</feature>
<dbReference type="PANTHER" id="PTHR43664">
    <property type="entry name" value="MONOAMINE OXIDASE-RELATED"/>
    <property type="match status" value="1"/>
</dbReference>
<evidence type="ECO:0000313" key="3">
    <source>
        <dbReference type="Proteomes" id="UP000605086"/>
    </source>
</evidence>
<name>A0ABX2KIK1_9PROT</name>
<accession>A0ABX2KIK1</accession>
<evidence type="ECO:0000259" key="1">
    <source>
        <dbReference type="Pfam" id="PF01575"/>
    </source>
</evidence>
<dbReference type="Gene3D" id="3.10.129.10">
    <property type="entry name" value="Hotdog Thioesterase"/>
    <property type="match status" value="1"/>
</dbReference>
<keyword evidence="3" id="KW-1185">Reference proteome</keyword>
<organism evidence="2 3">
    <name type="scientific">Azospirillum melinis</name>
    <dbReference type="NCBI Taxonomy" id="328839"/>
    <lineage>
        <taxon>Bacteria</taxon>
        <taxon>Pseudomonadati</taxon>
        <taxon>Pseudomonadota</taxon>
        <taxon>Alphaproteobacteria</taxon>
        <taxon>Rhodospirillales</taxon>
        <taxon>Azospirillaceae</taxon>
        <taxon>Azospirillum</taxon>
    </lineage>
</organism>
<sequence>MRNFLEKHFDELEVGERFVSRGRTITEADIVAWASLSGDWYVLHTDAHHAARSRFGQRVAHGLLVHAVTTGLGVPPDAPAIIANYGTDTLRFVAPTFIGDTIHLESEVLAKTVKREGRDGVVKLQWNAVNQNGTTVMVSDLQILMAYAGGQ</sequence>
<comment type="caution">
    <text evidence="2">The sequence shown here is derived from an EMBL/GenBank/DDBJ whole genome shotgun (WGS) entry which is preliminary data.</text>
</comment>